<protein>
    <recommendedName>
        <fullName evidence="8">Radical SAM core domain-containing protein</fullName>
    </recommendedName>
</protein>
<comment type="similarity">
    <text evidence="7">Belongs to the radical SAM superfamily. Anaerobic sulfatase-maturating enzyme family.</text>
</comment>
<dbReference type="SFLD" id="SFLDG01384">
    <property type="entry name" value="thioether_bond_formation_requi"/>
    <property type="match status" value="1"/>
</dbReference>
<dbReference type="PANTHER" id="PTHR43273:SF3">
    <property type="entry name" value="ANAEROBIC SULFATASE-MATURATING ENZYME HOMOLOG ASLB-RELATED"/>
    <property type="match status" value="1"/>
</dbReference>
<dbReference type="GO" id="GO:0051539">
    <property type="term" value="F:4 iron, 4 sulfur cluster binding"/>
    <property type="evidence" value="ECO:0007669"/>
    <property type="project" value="UniProtKB-KW"/>
</dbReference>
<dbReference type="Pfam" id="PF04055">
    <property type="entry name" value="Radical_SAM"/>
    <property type="match status" value="1"/>
</dbReference>
<accession>A0A2H3KXV5</accession>
<dbReference type="PROSITE" id="PS01305">
    <property type="entry name" value="MOAA_NIFB_PQQE"/>
    <property type="match status" value="1"/>
</dbReference>
<keyword evidence="5" id="KW-0408">Iron</keyword>
<keyword evidence="10" id="KW-1185">Reference proteome</keyword>
<comment type="caution">
    <text evidence="9">The sequence shown here is derived from an EMBL/GenBank/DDBJ whole genome shotgun (WGS) entry which is preliminary data.</text>
</comment>
<keyword evidence="2" id="KW-0004">4Fe-4S</keyword>
<sequence>MHSIAHILVPEQTSVALNDCRLPVPVYAQAPTGTKDDLAIHRLRPHPLLTTLDLDDGEHVVAFVPSLSQVAVLNQAALALIQRLPLAEAAEAAEVYGALVRLVEMGLLVTTDNPALPCPAEPTTLVAWLHLTNACNLRCTYCYIEKNHEAMSLATAYQAIEASIAAARRYGYRELALKYAGGEPLLAFDTLVATHQYAQEQCAAAGLGLAATVLTNGTGLTAPRVARLRELGLDVTVSLDGAATSNDQQRPMCNGTGSTAAIMAGLERARAGGIHPTVALTITSTSLAGVPALVQWLLERDLPFTLSFARDHTCGRSHRDLLADEATLIEGMRTIYATVAANPPSWSLLGALLDRTDLSHAHGQACAAGSHYLVIDHHGRIAACQMAQHMPVADIYHEDPLGAIRHDERLPLGRHVDTKEGCRTCVWRYWCGGGCPLATLRATGRTDIQSPDCNIYKALYPDLLRLEGLRLLHQC</sequence>
<dbReference type="CDD" id="cd01335">
    <property type="entry name" value="Radical_SAM"/>
    <property type="match status" value="1"/>
</dbReference>
<dbReference type="Gene3D" id="3.20.20.70">
    <property type="entry name" value="Aldolase class I"/>
    <property type="match status" value="1"/>
</dbReference>
<evidence type="ECO:0000313" key="9">
    <source>
        <dbReference type="EMBL" id="PDV98818.1"/>
    </source>
</evidence>
<evidence type="ECO:0000256" key="6">
    <source>
        <dbReference type="ARBA" id="ARBA00023014"/>
    </source>
</evidence>
<dbReference type="InterPro" id="IPR007197">
    <property type="entry name" value="rSAM"/>
</dbReference>
<evidence type="ECO:0000256" key="1">
    <source>
        <dbReference type="ARBA" id="ARBA00001966"/>
    </source>
</evidence>
<keyword evidence="3" id="KW-0949">S-adenosyl-L-methionine</keyword>
<dbReference type="SFLD" id="SFLDG01386">
    <property type="entry name" value="main_SPASM_domain-containing"/>
    <property type="match status" value="1"/>
</dbReference>
<dbReference type="EMBL" id="LYXE01000090">
    <property type="protein sequence ID" value="PDV98818.1"/>
    <property type="molecule type" value="Genomic_DNA"/>
</dbReference>
<dbReference type="SFLD" id="SFLDS00029">
    <property type="entry name" value="Radical_SAM"/>
    <property type="match status" value="1"/>
</dbReference>
<reference evidence="9 10" key="1">
    <citation type="submission" date="2016-05" db="EMBL/GenBank/DDBJ databases">
        <authorList>
            <person name="Lavstsen T."/>
            <person name="Jespersen J.S."/>
        </authorList>
    </citation>
    <scope>NUCLEOTIDE SEQUENCE [LARGE SCALE GENOMIC DNA]</scope>
    <source>
        <strain evidence="9 10">B7-9</strain>
    </source>
</reference>
<dbReference type="GO" id="GO:0046872">
    <property type="term" value="F:metal ion binding"/>
    <property type="evidence" value="ECO:0007669"/>
    <property type="project" value="UniProtKB-KW"/>
</dbReference>
<dbReference type="InterPro" id="IPR023867">
    <property type="entry name" value="Sulphatase_maturase_rSAM"/>
</dbReference>
<organism evidence="9 10">
    <name type="scientific">Candidatus Chloroploca asiatica</name>
    <dbReference type="NCBI Taxonomy" id="1506545"/>
    <lineage>
        <taxon>Bacteria</taxon>
        <taxon>Bacillati</taxon>
        <taxon>Chloroflexota</taxon>
        <taxon>Chloroflexia</taxon>
        <taxon>Chloroflexales</taxon>
        <taxon>Chloroflexineae</taxon>
        <taxon>Oscillochloridaceae</taxon>
        <taxon>Candidatus Chloroploca</taxon>
    </lineage>
</organism>
<keyword evidence="4" id="KW-0479">Metal-binding</keyword>
<keyword evidence="6" id="KW-0411">Iron-sulfur</keyword>
<dbReference type="InterPro" id="IPR000385">
    <property type="entry name" value="MoaA_NifB_PqqE_Fe-S-bd_CS"/>
</dbReference>
<dbReference type="InterPro" id="IPR023885">
    <property type="entry name" value="4Fe4S-binding_SPASM_dom"/>
</dbReference>
<dbReference type="AlphaFoldDB" id="A0A2H3KXV5"/>
<evidence type="ECO:0000256" key="4">
    <source>
        <dbReference type="ARBA" id="ARBA00022723"/>
    </source>
</evidence>
<evidence type="ECO:0000313" key="10">
    <source>
        <dbReference type="Proteomes" id="UP000220922"/>
    </source>
</evidence>
<dbReference type="Proteomes" id="UP000220922">
    <property type="component" value="Unassembled WGS sequence"/>
</dbReference>
<evidence type="ECO:0000256" key="3">
    <source>
        <dbReference type="ARBA" id="ARBA00022691"/>
    </source>
</evidence>
<dbReference type="PANTHER" id="PTHR43273">
    <property type="entry name" value="ANAEROBIC SULFATASE-MATURATING ENZYME HOMOLOG ASLB-RELATED"/>
    <property type="match status" value="1"/>
</dbReference>
<name>A0A2H3KXV5_9CHLR</name>
<dbReference type="SUPFAM" id="SSF102114">
    <property type="entry name" value="Radical SAM enzymes"/>
    <property type="match status" value="1"/>
</dbReference>
<feature type="domain" description="Radical SAM core" evidence="8">
    <location>
        <begin position="131"/>
        <end position="281"/>
    </location>
</feature>
<dbReference type="OrthoDB" id="9808591at2"/>
<evidence type="ECO:0000256" key="2">
    <source>
        <dbReference type="ARBA" id="ARBA00022485"/>
    </source>
</evidence>
<evidence type="ECO:0000256" key="5">
    <source>
        <dbReference type="ARBA" id="ARBA00023004"/>
    </source>
</evidence>
<comment type="cofactor">
    <cofactor evidence="1">
        <name>[4Fe-4S] cluster</name>
        <dbReference type="ChEBI" id="CHEBI:49883"/>
    </cofactor>
</comment>
<dbReference type="InterPro" id="IPR013785">
    <property type="entry name" value="Aldolase_TIM"/>
</dbReference>
<evidence type="ECO:0000256" key="7">
    <source>
        <dbReference type="ARBA" id="ARBA00023601"/>
    </source>
</evidence>
<gene>
    <name evidence="9" type="ORF">A9Q02_02480</name>
</gene>
<dbReference type="NCBIfam" id="TIGR04085">
    <property type="entry name" value="rSAM_more_4Fe4S"/>
    <property type="match status" value="1"/>
</dbReference>
<proteinExistence type="inferred from homology"/>
<dbReference type="GO" id="GO:0016491">
    <property type="term" value="F:oxidoreductase activity"/>
    <property type="evidence" value="ECO:0007669"/>
    <property type="project" value="InterPro"/>
</dbReference>
<dbReference type="SFLD" id="SFLDG01067">
    <property type="entry name" value="SPASM/twitch_domain_containing"/>
    <property type="match status" value="1"/>
</dbReference>
<dbReference type="InterPro" id="IPR058240">
    <property type="entry name" value="rSAM_sf"/>
</dbReference>
<evidence type="ECO:0000259" key="8">
    <source>
        <dbReference type="Pfam" id="PF04055"/>
    </source>
</evidence>